<gene>
    <name evidence="10" type="ORF">L0P57_09885</name>
</gene>
<keyword evidence="2" id="KW-0444">Lipid biosynthesis</keyword>
<keyword evidence="7" id="KW-0275">Fatty acid biosynthesis</keyword>
<evidence type="ECO:0000256" key="1">
    <source>
        <dbReference type="ARBA" id="ARBA00006500"/>
    </source>
</evidence>
<dbReference type="EMBL" id="JAKNHQ010000013">
    <property type="protein sequence ID" value="MCG4611236.1"/>
    <property type="molecule type" value="Genomic_DNA"/>
</dbReference>
<evidence type="ECO:0000259" key="9">
    <source>
        <dbReference type="Pfam" id="PF20791"/>
    </source>
</evidence>
<comment type="caution">
    <text evidence="10">The sequence shown here is derived from an EMBL/GenBank/DDBJ whole genome shotgun (WGS) entry which is preliminary data.</text>
</comment>
<dbReference type="Gene3D" id="3.10.129.10">
    <property type="entry name" value="Hotdog Thioesterase"/>
    <property type="match status" value="1"/>
</dbReference>
<evidence type="ECO:0000256" key="6">
    <source>
        <dbReference type="ARBA" id="ARBA00023098"/>
    </source>
</evidence>
<keyword evidence="3" id="KW-0378">Hydrolase</keyword>
<dbReference type="RefSeq" id="WP_237966932.1">
    <property type="nucleotide sequence ID" value="NZ_JAKNHQ010000013.1"/>
</dbReference>
<evidence type="ECO:0000256" key="2">
    <source>
        <dbReference type="ARBA" id="ARBA00022516"/>
    </source>
</evidence>
<dbReference type="Pfam" id="PF01643">
    <property type="entry name" value="Acyl-ACP_TE"/>
    <property type="match status" value="1"/>
</dbReference>
<evidence type="ECO:0000256" key="3">
    <source>
        <dbReference type="ARBA" id="ARBA00022801"/>
    </source>
</evidence>
<dbReference type="PANTHER" id="PTHR31727">
    <property type="entry name" value="OLEOYL-ACYL CARRIER PROTEIN THIOESTERASE 1, CHLOROPLASTIC"/>
    <property type="match status" value="1"/>
</dbReference>
<dbReference type="InterPro" id="IPR049427">
    <property type="entry name" value="Acyl-ACP_TE_C"/>
</dbReference>
<evidence type="ECO:0000256" key="5">
    <source>
        <dbReference type="ARBA" id="ARBA00022946"/>
    </source>
</evidence>
<protein>
    <submittedName>
        <fullName evidence="10">Thioesterase</fullName>
    </submittedName>
</protein>
<keyword evidence="4" id="KW-0276">Fatty acid metabolism</keyword>
<sequence>MVTVEEFSRTVQVASYEVGANEKIKLSVLLRMAQETSEQHLGELGIGYERLKADGIVFLMTNYRLLIKRLPVHNDVLTIKTHPRGTVGVQFYRDFVVYANGEEIARIMQTSVSANPDTHKILRPKVFLAYNIFQDAKVPPEDRVDRLTVPEGLPFLGERPIYYSDLDFNHHLNNAVYGDVLMDFLPAEMRRQPLRKIQISYISESNLGETLKIYGGPTEGGGFFLYGDHERGLSFSAKAEP</sequence>
<keyword evidence="6" id="KW-0443">Lipid metabolism</keyword>
<dbReference type="Proteomes" id="UP001298681">
    <property type="component" value="Unassembled WGS sequence"/>
</dbReference>
<name>A0ABS9MKI0_9FIRM</name>
<dbReference type="Pfam" id="PF20791">
    <property type="entry name" value="Acyl-ACP_TE_C"/>
    <property type="match status" value="1"/>
</dbReference>
<keyword evidence="11" id="KW-1185">Reference proteome</keyword>
<evidence type="ECO:0000313" key="11">
    <source>
        <dbReference type="Proteomes" id="UP001298681"/>
    </source>
</evidence>
<reference evidence="10 11" key="1">
    <citation type="submission" date="2022-01" db="EMBL/GenBank/DDBJ databases">
        <title>Collection of gut derived symbiotic bacterial strains cultured from healthy donors.</title>
        <authorList>
            <person name="Lin H."/>
            <person name="Kohout C."/>
            <person name="Waligurski E."/>
            <person name="Pamer E.G."/>
        </authorList>
    </citation>
    <scope>NUCLEOTIDE SEQUENCE [LARGE SCALE GENOMIC DNA]</scope>
    <source>
        <strain evidence="10 11">DFI.7.58</strain>
    </source>
</reference>
<feature type="domain" description="Acyl-ACP thioesterase N-terminal hotdog" evidence="8">
    <location>
        <begin position="6"/>
        <end position="122"/>
    </location>
</feature>
<keyword evidence="5" id="KW-0809">Transit peptide</keyword>
<dbReference type="PANTHER" id="PTHR31727:SF6">
    <property type="entry name" value="OLEOYL-ACYL CARRIER PROTEIN THIOESTERASE 1, CHLOROPLASTIC"/>
    <property type="match status" value="1"/>
</dbReference>
<evidence type="ECO:0000256" key="4">
    <source>
        <dbReference type="ARBA" id="ARBA00022832"/>
    </source>
</evidence>
<proteinExistence type="inferred from homology"/>
<evidence type="ECO:0000313" key="10">
    <source>
        <dbReference type="EMBL" id="MCG4611236.1"/>
    </source>
</evidence>
<dbReference type="SUPFAM" id="SSF54637">
    <property type="entry name" value="Thioesterase/thiol ester dehydrase-isomerase"/>
    <property type="match status" value="2"/>
</dbReference>
<feature type="domain" description="Acyl-ACP thioesterase-like C-terminal" evidence="9">
    <location>
        <begin position="162"/>
        <end position="214"/>
    </location>
</feature>
<comment type="similarity">
    <text evidence="1">Belongs to the acyl-ACP thioesterase family.</text>
</comment>
<dbReference type="InterPro" id="IPR045023">
    <property type="entry name" value="FATA/B"/>
</dbReference>
<dbReference type="InterPro" id="IPR002864">
    <property type="entry name" value="Acyl-ACP_thioesterase_NHD"/>
</dbReference>
<accession>A0ABS9MKI0</accession>
<evidence type="ECO:0000256" key="7">
    <source>
        <dbReference type="ARBA" id="ARBA00023160"/>
    </source>
</evidence>
<evidence type="ECO:0000259" key="8">
    <source>
        <dbReference type="Pfam" id="PF01643"/>
    </source>
</evidence>
<dbReference type="InterPro" id="IPR029069">
    <property type="entry name" value="HotDog_dom_sf"/>
</dbReference>
<dbReference type="CDD" id="cd00586">
    <property type="entry name" value="4HBT"/>
    <property type="match status" value="1"/>
</dbReference>
<organism evidence="10 11">
    <name type="scientific">Anaeromassilibacillus senegalensis</name>
    <dbReference type="NCBI Taxonomy" id="1673717"/>
    <lineage>
        <taxon>Bacteria</taxon>
        <taxon>Bacillati</taxon>
        <taxon>Bacillota</taxon>
        <taxon>Clostridia</taxon>
        <taxon>Eubacteriales</taxon>
        <taxon>Acutalibacteraceae</taxon>
        <taxon>Anaeromassilibacillus</taxon>
    </lineage>
</organism>